<gene>
    <name evidence="1" type="ORF">IRL76_13220</name>
</gene>
<evidence type="ECO:0000313" key="2">
    <source>
        <dbReference type="Proteomes" id="UP000594459"/>
    </source>
</evidence>
<keyword evidence="2" id="KW-1185">Reference proteome</keyword>
<dbReference type="AlphaFoldDB" id="A0A7S8ISK7"/>
<sequence length="629" mass="69528">MIAAWSRWGGAEEPPAQAIRASLALYDDTGVEVRSAAGFCLGAGPRDRIATSHATGSAFCGWIDNAAELAGTLQVAADDLAALYAAAVASWGSDADARIIGCYAAVLVMPNGCLRLSRSPWEAPPLYYHRDANRAVASPLLRVLFAAGAPRELDYERIIDELALDWRSGDEAAWYRGIGMVPLGAIVSLTPGGRETHRWYSPPAPAPDNEFDEDAAVAQAIALLDEAAGKALAWAAKPALALSGGLDSPLVARALLDRLPQAETLTAITFAPDEEWQGETPPGTMGDETSLVREFVKGNPALDWHLADRHPGAFDRRAKEMYAASGVFAQGLSNVGMYHDVYAKARELECDALLVADFGNLTFSNEGLEAYTEYVRPGRFRQLKRLLEARSGDPRSLHRKFIALSLLPRAPRSLRSVLRALVHPARRDFAAFLSPLSPRGWKRQRRLAAARGTEAALEDFTYDLTRRAMIEREWQDADGPARDVDLAFEQLYRIRKRDVCAYRPLVEFCLSLPLRAYAWDGTDRRLARLMGRGRVPESIRTNVLHGQHNVDWHVRMSREREAMRAAFVAAADHGWLAENLDLERLIGMLDTWPEAPDFTIEHDWPLRTALPRALMAVRFIGTVEGRNEF</sequence>
<evidence type="ECO:0000313" key="1">
    <source>
        <dbReference type="EMBL" id="QPC98778.1"/>
    </source>
</evidence>
<dbReference type="Gene3D" id="3.40.50.620">
    <property type="entry name" value="HUPs"/>
    <property type="match status" value="1"/>
</dbReference>
<reference evidence="1 2" key="1">
    <citation type="submission" date="2020-11" db="EMBL/GenBank/DDBJ databases">
        <title>The genome sequence of Erythrobacter sp. 6D36.</title>
        <authorList>
            <person name="Liu Y."/>
        </authorList>
    </citation>
    <scope>NUCLEOTIDE SEQUENCE [LARGE SCALE GENOMIC DNA]</scope>
    <source>
        <strain evidence="1 2">6D36</strain>
    </source>
</reference>
<accession>A0A7S8ISK7</accession>
<dbReference type="SUPFAM" id="SSF52402">
    <property type="entry name" value="Adenine nucleotide alpha hydrolases-like"/>
    <property type="match status" value="1"/>
</dbReference>
<evidence type="ECO:0008006" key="3">
    <source>
        <dbReference type="Google" id="ProtNLM"/>
    </source>
</evidence>
<dbReference type="InterPro" id="IPR014729">
    <property type="entry name" value="Rossmann-like_a/b/a_fold"/>
</dbReference>
<protein>
    <recommendedName>
        <fullName evidence="3">Asparagine synthetase domain-containing protein</fullName>
    </recommendedName>
</protein>
<dbReference type="KEGG" id="qso:IRL76_13220"/>
<dbReference type="RefSeq" id="WP_200981782.1">
    <property type="nucleotide sequence ID" value="NZ_CP064654.1"/>
</dbReference>
<name>A0A7S8ISK7_9SPHN</name>
<organism evidence="1 2">
    <name type="scientific">Qipengyuania soli</name>
    <dbReference type="NCBI Taxonomy" id="2782568"/>
    <lineage>
        <taxon>Bacteria</taxon>
        <taxon>Pseudomonadati</taxon>
        <taxon>Pseudomonadota</taxon>
        <taxon>Alphaproteobacteria</taxon>
        <taxon>Sphingomonadales</taxon>
        <taxon>Erythrobacteraceae</taxon>
        <taxon>Qipengyuania</taxon>
    </lineage>
</organism>
<dbReference type="EMBL" id="CP064654">
    <property type="protein sequence ID" value="QPC98778.1"/>
    <property type="molecule type" value="Genomic_DNA"/>
</dbReference>
<dbReference type="InterPro" id="IPR029055">
    <property type="entry name" value="Ntn_hydrolases_N"/>
</dbReference>
<dbReference type="Proteomes" id="UP000594459">
    <property type="component" value="Chromosome"/>
</dbReference>
<proteinExistence type="predicted"/>
<dbReference type="Gene3D" id="3.60.20.10">
    <property type="entry name" value="Glutamine Phosphoribosylpyrophosphate, subunit 1, domain 1"/>
    <property type="match status" value="1"/>
</dbReference>
<dbReference type="SUPFAM" id="SSF56235">
    <property type="entry name" value="N-terminal nucleophile aminohydrolases (Ntn hydrolases)"/>
    <property type="match status" value="1"/>
</dbReference>